<dbReference type="STRING" id="1436961.SAMN05421739_104142"/>
<evidence type="ECO:0000259" key="7">
    <source>
        <dbReference type="Pfam" id="PF07980"/>
    </source>
</evidence>
<name>A0A1I2VFI0_9BACT</name>
<comment type="subcellular location">
    <subcellularLocation>
        <location evidence="1">Cell outer membrane</location>
    </subcellularLocation>
</comment>
<organism evidence="9 10">
    <name type="scientific">Pontibacter chinhatensis</name>
    <dbReference type="NCBI Taxonomy" id="1436961"/>
    <lineage>
        <taxon>Bacteria</taxon>
        <taxon>Pseudomonadati</taxon>
        <taxon>Bacteroidota</taxon>
        <taxon>Cytophagia</taxon>
        <taxon>Cytophagales</taxon>
        <taxon>Hymenobacteraceae</taxon>
        <taxon>Pontibacter</taxon>
    </lineage>
</organism>
<feature type="domain" description="RagB/SusD" evidence="7">
    <location>
        <begin position="269"/>
        <end position="623"/>
    </location>
</feature>
<gene>
    <name evidence="9" type="ORF">SAMN05421739_104142</name>
</gene>
<dbReference type="Pfam" id="PF14322">
    <property type="entry name" value="SusD-like_3"/>
    <property type="match status" value="1"/>
</dbReference>
<dbReference type="Gene3D" id="1.25.40.390">
    <property type="match status" value="1"/>
</dbReference>
<dbReference type="RefSeq" id="WP_175491059.1">
    <property type="nucleotide sequence ID" value="NZ_FOOT01000004.1"/>
</dbReference>
<evidence type="ECO:0000259" key="8">
    <source>
        <dbReference type="Pfam" id="PF14322"/>
    </source>
</evidence>
<dbReference type="Pfam" id="PF07980">
    <property type="entry name" value="SusD_RagB"/>
    <property type="match status" value="1"/>
</dbReference>
<sequence>MKNIRIFRISLLLATALTVGSCEKALDTEPFDKISEDVVWSTKANAETFIFSTYGIMNNLAGGPSTDARTTNLLAFDGEYNGPATVFNERVDRNADYGFNNWGAIRRCNMIITKVAKSPGISEEDKKALIAEGKFLRAMSYYSVARNIGRIVWIDRVLGPDDDMMLPSTGSPAESYEHIIKDLEDAVKDLPATKDRGRANKYTAAAMLSEVCLQALAYQNYPQAPNIDASNPLLEKAIQYANLVINEGGYTLESDYGSMFNDINPNSSEIIFAIYRKAINTASHNTPMQNMVPNMSNDQIKRGNGSPLLNSQIRIFEAWVQHGPTQNLAQDYLVIDKANPNLALPWDQTSQYKEAVDEMASIPTSLIPQANGEASVQSGVIKPGSSETVWTLTNMGRDARWSASILSDSSAQFYGETLTMGVQGNASRWLKMNGYAYYQSLSNMYWRKGIYNNVSPRIYVGIPTDYHYVITRLGRVYLNLAEAYLLKGDLTNALAAFNQTRTVHGKLPASTAITIAEAWEDYKRERRVDLTLENDYYWSLLRWGRYGGAANHGNAPGGTIPELTEVPRVIDISKNRKAYSIVEGSFFGANNVRIFDPSRRYLMPIAQSYLDRNAAFGPQNPGW</sequence>
<comment type="similarity">
    <text evidence="2">Belongs to the SusD family.</text>
</comment>
<feature type="chain" id="PRO_5011675941" evidence="6">
    <location>
        <begin position="25"/>
        <end position="623"/>
    </location>
</feature>
<feature type="domain" description="SusD-like N-terminal" evidence="8">
    <location>
        <begin position="89"/>
        <end position="213"/>
    </location>
</feature>
<keyword evidence="5" id="KW-0998">Cell outer membrane</keyword>
<proteinExistence type="inferred from homology"/>
<feature type="signal peptide" evidence="6">
    <location>
        <begin position="1"/>
        <end position="24"/>
    </location>
</feature>
<dbReference type="SUPFAM" id="SSF48452">
    <property type="entry name" value="TPR-like"/>
    <property type="match status" value="1"/>
</dbReference>
<dbReference type="InterPro" id="IPR012944">
    <property type="entry name" value="SusD_RagB_dom"/>
</dbReference>
<evidence type="ECO:0000256" key="5">
    <source>
        <dbReference type="ARBA" id="ARBA00023237"/>
    </source>
</evidence>
<keyword evidence="4" id="KW-0472">Membrane</keyword>
<dbReference type="PROSITE" id="PS51257">
    <property type="entry name" value="PROKAR_LIPOPROTEIN"/>
    <property type="match status" value="1"/>
</dbReference>
<evidence type="ECO:0000256" key="3">
    <source>
        <dbReference type="ARBA" id="ARBA00022729"/>
    </source>
</evidence>
<keyword evidence="10" id="KW-1185">Reference proteome</keyword>
<dbReference type="AlphaFoldDB" id="A0A1I2VFI0"/>
<dbReference type="InterPro" id="IPR011990">
    <property type="entry name" value="TPR-like_helical_dom_sf"/>
</dbReference>
<evidence type="ECO:0000256" key="1">
    <source>
        <dbReference type="ARBA" id="ARBA00004442"/>
    </source>
</evidence>
<dbReference type="Proteomes" id="UP000198724">
    <property type="component" value="Unassembled WGS sequence"/>
</dbReference>
<dbReference type="InterPro" id="IPR033985">
    <property type="entry name" value="SusD-like_N"/>
</dbReference>
<evidence type="ECO:0000313" key="10">
    <source>
        <dbReference type="Proteomes" id="UP000198724"/>
    </source>
</evidence>
<dbReference type="EMBL" id="FOOT01000004">
    <property type="protein sequence ID" value="SFG87189.1"/>
    <property type="molecule type" value="Genomic_DNA"/>
</dbReference>
<accession>A0A1I2VFI0</accession>
<dbReference type="GO" id="GO:0009279">
    <property type="term" value="C:cell outer membrane"/>
    <property type="evidence" value="ECO:0007669"/>
    <property type="project" value="UniProtKB-SubCell"/>
</dbReference>
<protein>
    <submittedName>
        <fullName evidence="9">Starch-binding associating with outer membrane</fullName>
    </submittedName>
</protein>
<evidence type="ECO:0000256" key="2">
    <source>
        <dbReference type="ARBA" id="ARBA00006275"/>
    </source>
</evidence>
<keyword evidence="3 6" id="KW-0732">Signal</keyword>
<evidence type="ECO:0000313" key="9">
    <source>
        <dbReference type="EMBL" id="SFG87189.1"/>
    </source>
</evidence>
<evidence type="ECO:0000256" key="6">
    <source>
        <dbReference type="SAM" id="SignalP"/>
    </source>
</evidence>
<reference evidence="10" key="1">
    <citation type="submission" date="2016-10" db="EMBL/GenBank/DDBJ databases">
        <authorList>
            <person name="Varghese N."/>
            <person name="Submissions S."/>
        </authorList>
    </citation>
    <scope>NUCLEOTIDE SEQUENCE [LARGE SCALE GENOMIC DNA]</scope>
    <source>
        <strain evidence="10">LP51</strain>
    </source>
</reference>
<evidence type="ECO:0000256" key="4">
    <source>
        <dbReference type="ARBA" id="ARBA00023136"/>
    </source>
</evidence>